<feature type="compositionally biased region" description="Basic and acidic residues" evidence="1">
    <location>
        <begin position="218"/>
        <end position="261"/>
    </location>
</feature>
<organism evidence="2 3">
    <name type="scientific">Tanacetum coccineum</name>
    <dbReference type="NCBI Taxonomy" id="301880"/>
    <lineage>
        <taxon>Eukaryota</taxon>
        <taxon>Viridiplantae</taxon>
        <taxon>Streptophyta</taxon>
        <taxon>Embryophyta</taxon>
        <taxon>Tracheophyta</taxon>
        <taxon>Spermatophyta</taxon>
        <taxon>Magnoliopsida</taxon>
        <taxon>eudicotyledons</taxon>
        <taxon>Gunneridae</taxon>
        <taxon>Pentapetalae</taxon>
        <taxon>asterids</taxon>
        <taxon>campanulids</taxon>
        <taxon>Asterales</taxon>
        <taxon>Asteraceae</taxon>
        <taxon>Asteroideae</taxon>
        <taxon>Anthemideae</taxon>
        <taxon>Anthemidinae</taxon>
        <taxon>Tanacetum</taxon>
    </lineage>
</organism>
<protein>
    <submittedName>
        <fullName evidence="2">Uncharacterized protein</fullName>
    </submittedName>
</protein>
<accession>A0ABQ5F5Q0</accession>
<feature type="compositionally biased region" description="Low complexity" evidence="1">
    <location>
        <begin position="417"/>
        <end position="426"/>
    </location>
</feature>
<gene>
    <name evidence="2" type="ORF">Tco_0992931</name>
</gene>
<comment type="caution">
    <text evidence="2">The sequence shown here is derived from an EMBL/GenBank/DDBJ whole genome shotgun (WGS) entry which is preliminary data.</text>
</comment>
<dbReference type="PANTHER" id="PTHR11439">
    <property type="entry name" value="GAG-POL-RELATED RETROTRANSPOSON"/>
    <property type="match status" value="1"/>
</dbReference>
<feature type="region of interest" description="Disordered" evidence="1">
    <location>
        <begin position="199"/>
        <end position="280"/>
    </location>
</feature>
<keyword evidence="3" id="KW-1185">Reference proteome</keyword>
<feature type="compositionally biased region" description="Polar residues" evidence="1">
    <location>
        <begin position="268"/>
        <end position="279"/>
    </location>
</feature>
<feature type="compositionally biased region" description="Basic and acidic residues" evidence="1">
    <location>
        <begin position="543"/>
        <end position="565"/>
    </location>
</feature>
<dbReference type="EMBL" id="BQNB010016969">
    <property type="protein sequence ID" value="GJT57877.1"/>
    <property type="molecule type" value="Genomic_DNA"/>
</dbReference>
<evidence type="ECO:0000313" key="2">
    <source>
        <dbReference type="EMBL" id="GJT57877.1"/>
    </source>
</evidence>
<name>A0ABQ5F5Q0_9ASTR</name>
<feature type="region of interest" description="Disordered" evidence="1">
    <location>
        <begin position="386"/>
        <end position="426"/>
    </location>
</feature>
<sequence length="586" mass="67379">MGLWYSKDSGFELIAYLDADHAGCNDDCKRTSRGIQFLGDKLVSWSSKKQDCTAMSTAELRLSTYRQLFHMAQQSIPCSPECKIVGQILLDHPLSYALTATGDVPTLYLQQFWRTVSKDFMNNVNKKKEAIQYPRFIKLIIADLIKKFLNIPQRVEKDYHSIKDDIPLVSVNTTGNVLVRGMLIPDAFLTEEIRATDDFKSMRRSPQKSLKITIRQQKVVEREKDNDDSADRLEPGSHKDNPKHVDDDDDKDKEKVDKEEGAEIGSLETRTGEMQTPIPTNLDPLGQSYLRIRILLRNLRILYHSQPQLHLTLHTPNDKFPVKVLDLVSQEFNAQTPKIIEELFKNCIQSNVIQVHPTTTTLTETTSSADLQQQLYFKMKRSLQDQDNDPALHDDHQEDDAPPEGEKRVKRHKASKSSKSARGSSSKHSAKDYLELWEILKAKFNTDITSLKSLDEGYSSKNYVRKFLRALHPKWRAKVTEIEESKDLTSLSLNELIRNLKAKKESSDEECSTSESEDEKYAMAVRDFKKFFKRRSRFVRQPQNDKRTFQRSRDDKNEDDEKVKDETCLVAQASSEICLGVDLEPD</sequence>
<evidence type="ECO:0000256" key="1">
    <source>
        <dbReference type="SAM" id="MobiDB-lite"/>
    </source>
</evidence>
<dbReference type="Proteomes" id="UP001151760">
    <property type="component" value="Unassembled WGS sequence"/>
</dbReference>
<reference evidence="2" key="1">
    <citation type="journal article" date="2022" name="Int. J. Mol. Sci.">
        <title>Draft Genome of Tanacetum Coccineum: Genomic Comparison of Closely Related Tanacetum-Family Plants.</title>
        <authorList>
            <person name="Yamashiro T."/>
            <person name="Shiraishi A."/>
            <person name="Nakayama K."/>
            <person name="Satake H."/>
        </authorList>
    </citation>
    <scope>NUCLEOTIDE SEQUENCE</scope>
</reference>
<feature type="region of interest" description="Disordered" evidence="1">
    <location>
        <begin position="542"/>
        <end position="565"/>
    </location>
</feature>
<evidence type="ECO:0000313" key="3">
    <source>
        <dbReference type="Proteomes" id="UP001151760"/>
    </source>
</evidence>
<reference evidence="2" key="2">
    <citation type="submission" date="2022-01" db="EMBL/GenBank/DDBJ databases">
        <authorList>
            <person name="Yamashiro T."/>
            <person name="Shiraishi A."/>
            <person name="Satake H."/>
            <person name="Nakayama K."/>
        </authorList>
    </citation>
    <scope>NUCLEOTIDE SEQUENCE</scope>
</reference>
<feature type="compositionally biased region" description="Polar residues" evidence="1">
    <location>
        <begin position="207"/>
        <end position="216"/>
    </location>
</feature>
<proteinExistence type="predicted"/>
<dbReference type="PANTHER" id="PTHR11439:SF495">
    <property type="entry name" value="REVERSE TRANSCRIPTASE, RNA-DEPENDENT DNA POLYMERASE-RELATED"/>
    <property type="match status" value="1"/>
</dbReference>